<keyword evidence="2" id="KW-1133">Transmembrane helix</keyword>
<keyword evidence="5" id="KW-1185">Reference proteome</keyword>
<evidence type="ECO:0000313" key="5">
    <source>
        <dbReference type="Proteomes" id="UP000772196"/>
    </source>
</evidence>
<feature type="region of interest" description="Disordered" evidence="1">
    <location>
        <begin position="26"/>
        <end position="97"/>
    </location>
</feature>
<organism evidence="4 5">
    <name type="scientific">Streptomyces physcomitrii</name>
    <dbReference type="NCBI Taxonomy" id="2724184"/>
    <lineage>
        <taxon>Bacteria</taxon>
        <taxon>Bacillati</taxon>
        <taxon>Actinomycetota</taxon>
        <taxon>Actinomycetes</taxon>
        <taxon>Kitasatosporales</taxon>
        <taxon>Streptomycetaceae</taxon>
        <taxon>Streptomyces</taxon>
    </lineage>
</organism>
<sequence>MKIRRALATAAATAVIAPLALLSAPAASADTTDPSASTTASPSATEPDPSTGTPTPSDSATPPATGTPTSPAPTASTSPSGDTSASPSPTATAPDEDVPYCEELDEDFADARVSAAVSGLPGKIVAGSGFHEFALKVTNDSKIDVEGVAFYAEVENYEVDDEAKFLSRYVDLQFKNPESGKWERIGSEEWAGDYFFYAEKLTAGKSRSVALRVAIAEDAPAGDAYSFGSGAYLDQVEEQDCIAEGWAAYDFQVLKAGSANPEPGEAEPGKGGGKDGKGNHPKPAGKVSELPGGSLAETGSSSVLPAIGLVGGLAVLAGAGAVVVVRRRKGDAAA</sequence>
<feature type="signal peptide" evidence="3">
    <location>
        <begin position="1"/>
        <end position="29"/>
    </location>
</feature>
<feature type="chain" id="PRO_5047504905" evidence="3">
    <location>
        <begin position="30"/>
        <end position="334"/>
    </location>
</feature>
<feature type="transmembrane region" description="Helical" evidence="2">
    <location>
        <begin position="303"/>
        <end position="325"/>
    </location>
</feature>
<keyword evidence="2" id="KW-0472">Membrane</keyword>
<accession>A0ABX1GXW0</accession>
<gene>
    <name evidence="4" type="ORF">HFV08_04860</name>
</gene>
<comment type="caution">
    <text evidence="4">The sequence shown here is derived from an EMBL/GenBank/DDBJ whole genome shotgun (WGS) entry which is preliminary data.</text>
</comment>
<proteinExistence type="predicted"/>
<feature type="compositionally biased region" description="Low complexity" evidence="1">
    <location>
        <begin position="26"/>
        <end position="93"/>
    </location>
</feature>
<reference evidence="4 5" key="1">
    <citation type="submission" date="2020-04" db="EMBL/GenBank/DDBJ databases">
        <title>Phylogenetic Diversity and Antibacterial Activity against Ralstonia solanacearum of Endophytic Actinomycete Isolated from Moss.</title>
        <authorList>
            <person name="Zhuang X."/>
        </authorList>
    </citation>
    <scope>NUCLEOTIDE SEQUENCE [LARGE SCALE GENOMIC DNA]</scope>
    <source>
        <strain evidence="4 5">LD120</strain>
    </source>
</reference>
<keyword evidence="2" id="KW-0812">Transmembrane</keyword>
<dbReference type="NCBIfam" id="TIGR01167">
    <property type="entry name" value="LPXTG_anchor"/>
    <property type="match status" value="1"/>
</dbReference>
<protein>
    <submittedName>
        <fullName evidence="4">LPXTG cell wall anchor domain-containing protein</fullName>
    </submittedName>
</protein>
<evidence type="ECO:0000256" key="1">
    <source>
        <dbReference type="SAM" id="MobiDB-lite"/>
    </source>
</evidence>
<dbReference type="RefSeq" id="WP_168536208.1">
    <property type="nucleotide sequence ID" value="NZ_JAAWWP010000002.1"/>
</dbReference>
<dbReference type="Proteomes" id="UP000772196">
    <property type="component" value="Unassembled WGS sequence"/>
</dbReference>
<dbReference type="EMBL" id="JAAWWP010000002">
    <property type="protein sequence ID" value="NKI40593.1"/>
    <property type="molecule type" value="Genomic_DNA"/>
</dbReference>
<evidence type="ECO:0000256" key="2">
    <source>
        <dbReference type="SAM" id="Phobius"/>
    </source>
</evidence>
<feature type="region of interest" description="Disordered" evidence="1">
    <location>
        <begin position="258"/>
        <end position="295"/>
    </location>
</feature>
<name>A0ABX1GXW0_9ACTN</name>
<evidence type="ECO:0000256" key="3">
    <source>
        <dbReference type="SAM" id="SignalP"/>
    </source>
</evidence>
<keyword evidence="3" id="KW-0732">Signal</keyword>
<evidence type="ECO:0000313" key="4">
    <source>
        <dbReference type="EMBL" id="NKI40593.1"/>
    </source>
</evidence>